<dbReference type="Pfam" id="PF04854">
    <property type="entry name" value="DUF624"/>
    <property type="match status" value="1"/>
</dbReference>
<proteinExistence type="predicted"/>
<accession>A0ABV8H3U9</accession>
<name>A0ABV8H3U9_9BACI</name>
<organism evidence="2 3">
    <name type="scientific">Oceanobacillus longus</name>
    <dbReference type="NCBI Taxonomy" id="930120"/>
    <lineage>
        <taxon>Bacteria</taxon>
        <taxon>Bacillati</taxon>
        <taxon>Bacillota</taxon>
        <taxon>Bacilli</taxon>
        <taxon>Bacillales</taxon>
        <taxon>Bacillaceae</taxon>
        <taxon>Oceanobacillus</taxon>
    </lineage>
</organism>
<dbReference type="RefSeq" id="WP_379497805.1">
    <property type="nucleotide sequence ID" value="NZ_JBHSAO010000011.1"/>
</dbReference>
<feature type="transmembrane region" description="Helical" evidence="1">
    <location>
        <begin position="142"/>
        <end position="166"/>
    </location>
</feature>
<sequence length="203" mass="23853">MGWDKFNSIAVWMIKIAYLNILWIVFTILGFVLFGLFPATSSMFTIVHKWFHKEHHLPIFHTFWVNYRSNFLKLNGFSFIFLIIGYILYYDFLFLQLNSGKLQFLFPIFVLISLAYVITLLFFFPVYVQFDLKFFQYIKQSFLVAVTSPLETLQIAIAIAALYFIVTFLPGIIPLFTGSVLAVAMTWISYRAFRKIRLRKGLS</sequence>
<protein>
    <submittedName>
        <fullName evidence="2">YesL family protein</fullName>
    </submittedName>
</protein>
<dbReference type="EMBL" id="JBHSAO010000011">
    <property type="protein sequence ID" value="MFC4025064.1"/>
    <property type="molecule type" value="Genomic_DNA"/>
</dbReference>
<comment type="caution">
    <text evidence="2">The sequence shown here is derived from an EMBL/GenBank/DDBJ whole genome shotgun (WGS) entry which is preliminary data.</text>
</comment>
<dbReference type="InterPro" id="IPR006938">
    <property type="entry name" value="DUF624"/>
</dbReference>
<feature type="transmembrane region" description="Helical" evidence="1">
    <location>
        <begin position="74"/>
        <end position="92"/>
    </location>
</feature>
<keyword evidence="1" id="KW-0472">Membrane</keyword>
<keyword evidence="1" id="KW-1133">Transmembrane helix</keyword>
<keyword evidence="1" id="KW-0812">Transmembrane</keyword>
<feature type="transmembrane region" description="Helical" evidence="1">
    <location>
        <begin position="104"/>
        <end position="130"/>
    </location>
</feature>
<reference evidence="3" key="1">
    <citation type="journal article" date="2019" name="Int. J. Syst. Evol. Microbiol.">
        <title>The Global Catalogue of Microorganisms (GCM) 10K type strain sequencing project: providing services to taxonomists for standard genome sequencing and annotation.</title>
        <authorList>
            <consortium name="The Broad Institute Genomics Platform"/>
            <consortium name="The Broad Institute Genome Sequencing Center for Infectious Disease"/>
            <person name="Wu L."/>
            <person name="Ma J."/>
        </authorList>
    </citation>
    <scope>NUCLEOTIDE SEQUENCE [LARGE SCALE GENOMIC DNA]</scope>
    <source>
        <strain evidence="3">IBRC-M 10703</strain>
    </source>
</reference>
<gene>
    <name evidence="2" type="ORF">ACFOUV_14815</name>
</gene>
<evidence type="ECO:0000313" key="3">
    <source>
        <dbReference type="Proteomes" id="UP001595772"/>
    </source>
</evidence>
<keyword evidence="3" id="KW-1185">Reference proteome</keyword>
<evidence type="ECO:0000313" key="2">
    <source>
        <dbReference type="EMBL" id="MFC4025064.1"/>
    </source>
</evidence>
<feature type="transmembrane region" description="Helical" evidence="1">
    <location>
        <begin position="172"/>
        <end position="190"/>
    </location>
</feature>
<dbReference type="Proteomes" id="UP001595772">
    <property type="component" value="Unassembled WGS sequence"/>
</dbReference>
<feature type="transmembrane region" description="Helical" evidence="1">
    <location>
        <begin position="12"/>
        <end position="37"/>
    </location>
</feature>
<evidence type="ECO:0000256" key="1">
    <source>
        <dbReference type="SAM" id="Phobius"/>
    </source>
</evidence>